<accession>A0A068WN44</accession>
<keyword evidence="3 6" id="KW-0321">Glycogen metabolism</keyword>
<dbReference type="GO" id="GO:0005886">
    <property type="term" value="C:plasma membrane"/>
    <property type="evidence" value="ECO:0007669"/>
    <property type="project" value="UniProtKB-SubCell"/>
</dbReference>
<keyword evidence="5 6" id="KW-0119">Carbohydrate metabolism</keyword>
<dbReference type="InterPro" id="IPR008928">
    <property type="entry name" value="6-hairpin_glycosidase_sf"/>
</dbReference>
<evidence type="ECO:0000256" key="1">
    <source>
        <dbReference type="ARBA" id="ARBA00005131"/>
    </source>
</evidence>
<comment type="similarity">
    <text evidence="2 6">Belongs to the phosphorylase b kinase regulatory chain family.</text>
</comment>
<dbReference type="Pfam" id="PF00723">
    <property type="entry name" value="Glyco_hydro_15"/>
    <property type="match status" value="1"/>
</dbReference>
<comment type="subcellular location">
    <subcellularLocation>
        <location evidence="6">Cell membrane</location>
        <topology evidence="6">Lipid-anchor</topology>
        <orientation evidence="6">Cytoplasmic side</orientation>
    </subcellularLocation>
</comment>
<evidence type="ECO:0000256" key="5">
    <source>
        <dbReference type="ARBA" id="ARBA00023277"/>
    </source>
</evidence>
<evidence type="ECO:0000313" key="11">
    <source>
        <dbReference type="Proteomes" id="UP000492820"/>
    </source>
</evidence>
<feature type="domain" description="GH15-like" evidence="8">
    <location>
        <begin position="13"/>
        <end position="872"/>
    </location>
</feature>
<dbReference type="OrthoDB" id="5971574at2759"/>
<keyword evidence="10" id="KW-0418">Kinase</keyword>
<protein>
    <recommendedName>
        <fullName evidence="6">Phosphorylase b kinase regulatory subunit</fullName>
    </recommendedName>
</protein>
<dbReference type="Pfam" id="PF19292">
    <property type="entry name" value="KPBB_C"/>
    <property type="match status" value="1"/>
</dbReference>
<dbReference type="SUPFAM" id="SSF48208">
    <property type="entry name" value="Six-hairpin glycosidases"/>
    <property type="match status" value="1"/>
</dbReference>
<dbReference type="InterPro" id="IPR045583">
    <property type="entry name" value="KPBA/B_C"/>
</dbReference>
<evidence type="ECO:0000313" key="10">
    <source>
        <dbReference type="EMBL" id="CDS19878.1"/>
    </source>
</evidence>
<name>A0A068WN44_ECHGR</name>
<gene>
    <name evidence="10" type="ORF">EgrG_000205300</name>
</gene>
<comment type="function">
    <text evidence="6">Phosphorylase b kinase catalyzes the phosphorylation of serine in certain substrates, including troponin I.</text>
</comment>
<dbReference type="PANTHER" id="PTHR10749:SF8">
    <property type="entry name" value="PHOSPHORYLASE B KINASE REGULATORY SUBUNIT BETA"/>
    <property type="match status" value="1"/>
</dbReference>
<reference evidence="12" key="3">
    <citation type="submission" date="2020-10" db="UniProtKB">
        <authorList>
            <consortium name="WormBaseParasite"/>
        </authorList>
    </citation>
    <scope>IDENTIFICATION</scope>
</reference>
<feature type="domain" description="Phosphorylase b kinase regulatory subunit alpha/beta C-terminal" evidence="9">
    <location>
        <begin position="929"/>
        <end position="1092"/>
    </location>
</feature>
<keyword evidence="6" id="KW-1003">Cell membrane</keyword>
<keyword evidence="6" id="KW-0636">Prenylation</keyword>
<dbReference type="GO" id="GO:0005964">
    <property type="term" value="C:phosphorylase kinase complex"/>
    <property type="evidence" value="ECO:0007669"/>
    <property type="project" value="TreeGrafter"/>
</dbReference>
<sequence>MVSSNWEKEETHVHLNRFYRIVKDQLIKYQHPFSGLFPRRPEALAHDCVAHVRDNVYCATAIWALHRSFQRSGDDSGQSYELRQSAVKCMRAILLGWMRQADRLENFKTNQNLETCLHTRLDYETGTPVEGTGYKHLQMDCVGLYIIHTKIEAAFIQNLVFYLERAYRIPDYGMWERGSKQNRDITELHASSIGMAKAALESVLGFNIFGTEGDHTTVMLADADAHTRNSSILSTLLPRESASKGTDAALITTISWPAFAIHIPSIVEATMERVDVLKGTYGYKRFTRDGYATVLETNTLYSQGELSKFRGIESEWPMFFAYRVIGSFFNQQLERAEQFAELMEPLIVHPISEKYPWLPKYYFVPEGSVDAERANPGSQARRSNFKLRMEPRFLWGQSVYIISQMLLKGVLTIHDLDPLGRHNPANIRPMSLISRYSTITSRPATMCIQMILLAESNRLQQILATYGIRTQTPVEIEPLKLWPPSTIVKAFAFMGFNKRLGLKGRPPRPLGCLGTSKFYRVCGSTVLVFSHLFEDESFYFGYDIKALIEDVKNDLIFLSKWWRMKGRPSYCFLVKEDMIIGHGRDELIRFLVSLQSNSVDGVRIVLGRAQNFVATGCTDHLDFFPDWAAQLEEFGGLKRLHGGRSFLSLSDLPRILDDKDFDSLMPAPLVIAVTEAVDRRHFENKSDDEIVAFVCHDGDRRELWPYRPPVKDAEAVFESAAAVRALDYAQEVAALHELMHRHSLDHILRPNEELSTVRDFFTNLSRRAGLNQIWTVVRLTSALLGNYVHSLAPSTSSILVFGKQLTIGTVQGPEVNLNKPMNPRQLCDLLQNTVFPVNPLLVSLQQELILYVSALLIKDKSLFKDIAIIRLGWLLEAMKLQLEAEEARSATKCGDGDCNGKCNGIGEAGHLGDTAETLTEARSLGACRLHSLSPSSLKSLLYRTLCSDSMEHSHNSHCPWRRNSPHLREESPAPSDEKSPEDVLFQRQLDGCLGRVPNTFYESVYHILERAPCGVLIASNLLPQNPTLTDMTPHDLNLVVEVERMLSDIKDPAYRALFVETVMVIAVILERNQELSFTEVVDFRLVIQNAIKDFAIINHISFNENCHENRLATPTRHSKRRLSWPEDEVVTDNWEAYTRFASTPANIRLGTTSFLAKASIALLLHGTINLSDPKVHLETWISAQYLSFFLFHIRFDSLLIADLFLV</sequence>
<proteinExistence type="inferred from homology"/>
<feature type="region of interest" description="Disordered" evidence="7">
    <location>
        <begin position="954"/>
        <end position="982"/>
    </location>
</feature>
<evidence type="ECO:0000259" key="9">
    <source>
        <dbReference type="Pfam" id="PF19292"/>
    </source>
</evidence>
<keyword evidence="4 6" id="KW-0112">Calmodulin-binding</keyword>
<dbReference type="InterPro" id="IPR008734">
    <property type="entry name" value="PHK_A/B_su"/>
</dbReference>
<dbReference type="EMBL" id="LK028580">
    <property type="protein sequence ID" value="CDS19878.1"/>
    <property type="molecule type" value="Genomic_DNA"/>
</dbReference>
<evidence type="ECO:0000313" key="12">
    <source>
        <dbReference type="WBParaSite" id="EgrG_000205300"/>
    </source>
</evidence>
<evidence type="ECO:0000256" key="3">
    <source>
        <dbReference type="ARBA" id="ARBA00022600"/>
    </source>
</evidence>
<keyword evidence="6" id="KW-0449">Lipoprotein</keyword>
<dbReference type="UniPathway" id="UPA00163"/>
<keyword evidence="6" id="KW-0472">Membrane</keyword>
<evidence type="ECO:0000256" key="4">
    <source>
        <dbReference type="ARBA" id="ARBA00022860"/>
    </source>
</evidence>
<comment type="pathway">
    <text evidence="1 6">Glycan biosynthesis; glycogen metabolism.</text>
</comment>
<reference evidence="10" key="2">
    <citation type="submission" date="2014-06" db="EMBL/GenBank/DDBJ databases">
        <authorList>
            <person name="Aslett M."/>
        </authorList>
    </citation>
    <scope>NUCLEOTIDE SEQUENCE</scope>
</reference>
<reference evidence="10 11" key="1">
    <citation type="journal article" date="2013" name="Nature">
        <title>The genomes of four tapeworm species reveal adaptations to parasitism.</title>
        <authorList>
            <person name="Tsai I.J."/>
            <person name="Zarowiecki M."/>
            <person name="Holroyd N."/>
            <person name="Garciarrubio A."/>
            <person name="Sanchez-Flores A."/>
            <person name="Brooks K.L."/>
            <person name="Tracey A."/>
            <person name="Bobes R.J."/>
            <person name="Fragoso G."/>
            <person name="Sciutto E."/>
            <person name="Aslett M."/>
            <person name="Beasley H."/>
            <person name="Bennett H.M."/>
            <person name="Cai J."/>
            <person name="Camicia F."/>
            <person name="Clark R."/>
            <person name="Cucher M."/>
            <person name="De Silva N."/>
            <person name="Day T.A."/>
            <person name="Deplazes P."/>
            <person name="Estrada K."/>
            <person name="Fernandez C."/>
            <person name="Holland P.W."/>
            <person name="Hou J."/>
            <person name="Hu S."/>
            <person name="Huckvale T."/>
            <person name="Hung S.S."/>
            <person name="Kamenetzky L."/>
            <person name="Keane J.A."/>
            <person name="Kiss F."/>
            <person name="Koziol U."/>
            <person name="Lambert O."/>
            <person name="Liu K."/>
            <person name="Luo X."/>
            <person name="Luo Y."/>
            <person name="Macchiaroli N."/>
            <person name="Nichol S."/>
            <person name="Paps J."/>
            <person name="Parkinson J."/>
            <person name="Pouchkina-Stantcheva N."/>
            <person name="Riddiford N."/>
            <person name="Rosenzvit M."/>
            <person name="Salinas G."/>
            <person name="Wasmuth J.D."/>
            <person name="Zamanian M."/>
            <person name="Zheng Y."/>
            <person name="Cai X."/>
            <person name="Soberon X."/>
            <person name="Olson P.D."/>
            <person name="Laclette J.P."/>
            <person name="Brehm K."/>
            <person name="Berriman M."/>
            <person name="Garciarrubio A."/>
            <person name="Bobes R.J."/>
            <person name="Fragoso G."/>
            <person name="Sanchez-Flores A."/>
            <person name="Estrada K."/>
            <person name="Cevallos M.A."/>
            <person name="Morett E."/>
            <person name="Gonzalez V."/>
            <person name="Portillo T."/>
            <person name="Ochoa-Leyva A."/>
            <person name="Jose M.V."/>
            <person name="Sciutto E."/>
            <person name="Landa A."/>
            <person name="Jimenez L."/>
            <person name="Valdes V."/>
            <person name="Carrero J.C."/>
            <person name="Larralde C."/>
            <person name="Morales-Montor J."/>
            <person name="Limon-Lason J."/>
            <person name="Soberon X."/>
            <person name="Laclette J.P."/>
        </authorList>
    </citation>
    <scope>NUCLEOTIDE SEQUENCE [LARGE SCALE GENOMIC DNA]</scope>
</reference>
<evidence type="ECO:0000256" key="2">
    <source>
        <dbReference type="ARBA" id="ARBA00007128"/>
    </source>
</evidence>
<dbReference type="Proteomes" id="UP000492820">
    <property type="component" value="Unassembled WGS sequence"/>
</dbReference>
<dbReference type="WBParaSite" id="EgrG_000205300">
    <property type="protein sequence ID" value="EgrG_000205300"/>
    <property type="gene ID" value="EgrG_000205300"/>
</dbReference>
<evidence type="ECO:0000259" key="8">
    <source>
        <dbReference type="Pfam" id="PF00723"/>
    </source>
</evidence>
<dbReference type="GO" id="GO:0005516">
    <property type="term" value="F:calmodulin binding"/>
    <property type="evidence" value="ECO:0007669"/>
    <property type="project" value="UniProtKB-KW"/>
</dbReference>
<dbReference type="GO" id="GO:0016301">
    <property type="term" value="F:kinase activity"/>
    <property type="evidence" value="ECO:0007669"/>
    <property type="project" value="UniProtKB-KW"/>
</dbReference>
<evidence type="ECO:0000256" key="6">
    <source>
        <dbReference type="RuleBase" id="RU364123"/>
    </source>
</evidence>
<feature type="compositionally biased region" description="Basic and acidic residues" evidence="7">
    <location>
        <begin position="966"/>
        <end position="981"/>
    </location>
</feature>
<dbReference type="PANTHER" id="PTHR10749">
    <property type="entry name" value="PHOSPHORYLASE B KINASE REGULATORY SUBUNIT"/>
    <property type="match status" value="1"/>
</dbReference>
<keyword evidence="10" id="KW-0808">Transferase</keyword>
<dbReference type="AlphaFoldDB" id="A0A068WN44"/>
<evidence type="ECO:0000256" key="7">
    <source>
        <dbReference type="SAM" id="MobiDB-lite"/>
    </source>
</evidence>
<organism evidence="10">
    <name type="scientific">Echinococcus granulosus</name>
    <name type="common">Hydatid tapeworm</name>
    <dbReference type="NCBI Taxonomy" id="6210"/>
    <lineage>
        <taxon>Eukaryota</taxon>
        <taxon>Metazoa</taxon>
        <taxon>Spiralia</taxon>
        <taxon>Lophotrochozoa</taxon>
        <taxon>Platyhelminthes</taxon>
        <taxon>Cestoda</taxon>
        <taxon>Eucestoda</taxon>
        <taxon>Cyclophyllidea</taxon>
        <taxon>Taeniidae</taxon>
        <taxon>Echinococcus</taxon>
        <taxon>Echinococcus granulosus group</taxon>
    </lineage>
</organism>
<dbReference type="GO" id="GO:0005977">
    <property type="term" value="P:glycogen metabolic process"/>
    <property type="evidence" value="ECO:0007669"/>
    <property type="project" value="UniProtKB-UniPathway"/>
</dbReference>
<dbReference type="InterPro" id="IPR011613">
    <property type="entry name" value="GH15-like"/>
</dbReference>